<proteinExistence type="predicted"/>
<dbReference type="Proteomes" id="UP001209878">
    <property type="component" value="Unassembled WGS sequence"/>
</dbReference>
<gene>
    <name evidence="2" type="ORF">NP493_545g01050</name>
</gene>
<feature type="domain" description="SET" evidence="1">
    <location>
        <begin position="28"/>
        <end position="81"/>
    </location>
</feature>
<evidence type="ECO:0000259" key="1">
    <source>
        <dbReference type="Pfam" id="PF21549"/>
    </source>
</evidence>
<dbReference type="Pfam" id="PF21549">
    <property type="entry name" value="PRDM2_PR"/>
    <property type="match status" value="1"/>
</dbReference>
<dbReference type="Gene3D" id="2.170.270.10">
    <property type="entry name" value="SET domain"/>
    <property type="match status" value="1"/>
</dbReference>
<dbReference type="EMBL" id="JAODUO010000545">
    <property type="protein sequence ID" value="KAK2178405.1"/>
    <property type="molecule type" value="Genomic_DNA"/>
</dbReference>
<name>A0AAD9NQ88_RIDPI</name>
<accession>A0AAD9NQ88</accession>
<dbReference type="AlphaFoldDB" id="A0AAD9NQ88"/>
<evidence type="ECO:0000313" key="2">
    <source>
        <dbReference type="EMBL" id="KAK2178405.1"/>
    </source>
</evidence>
<organism evidence="2 3">
    <name type="scientific">Ridgeia piscesae</name>
    <name type="common">Tubeworm</name>
    <dbReference type="NCBI Taxonomy" id="27915"/>
    <lineage>
        <taxon>Eukaryota</taxon>
        <taxon>Metazoa</taxon>
        <taxon>Spiralia</taxon>
        <taxon>Lophotrochozoa</taxon>
        <taxon>Annelida</taxon>
        <taxon>Polychaeta</taxon>
        <taxon>Sedentaria</taxon>
        <taxon>Canalipalpata</taxon>
        <taxon>Sabellida</taxon>
        <taxon>Siboglinidae</taxon>
        <taxon>Ridgeia</taxon>
    </lineage>
</organism>
<sequence length="169" mass="19132">EKDLAQGCKTCLQLLEKQRLQLGGREQTTELKSNSWMKHVRSTCDVLRANLAPLQMDGEIIYRALCDIDCGEELLLRAGDSTSPDSDDEETAQVMAQGEAYLQRFTKKVCFTTHKDFCGATLFWRHILMHCRPLCFLSSRYRESGELCSVVDVRLSAPIRTDVLTSPNI</sequence>
<reference evidence="2" key="1">
    <citation type="journal article" date="2023" name="Mol. Biol. Evol.">
        <title>Third-Generation Sequencing Reveals the Adaptive Role of the Epigenome in Three Deep-Sea Polychaetes.</title>
        <authorList>
            <person name="Perez M."/>
            <person name="Aroh O."/>
            <person name="Sun Y."/>
            <person name="Lan Y."/>
            <person name="Juniper S.K."/>
            <person name="Young C.R."/>
            <person name="Angers B."/>
            <person name="Qian P.Y."/>
        </authorList>
    </citation>
    <scope>NUCLEOTIDE SEQUENCE</scope>
    <source>
        <strain evidence="2">R07B-5</strain>
    </source>
</reference>
<dbReference type="InterPro" id="IPR001214">
    <property type="entry name" value="SET_dom"/>
</dbReference>
<protein>
    <recommendedName>
        <fullName evidence="1">SET domain-containing protein</fullName>
    </recommendedName>
</protein>
<keyword evidence="3" id="KW-1185">Reference proteome</keyword>
<feature type="non-terminal residue" evidence="2">
    <location>
        <position position="1"/>
    </location>
</feature>
<comment type="caution">
    <text evidence="2">The sequence shown here is derived from an EMBL/GenBank/DDBJ whole genome shotgun (WGS) entry which is preliminary data.</text>
</comment>
<dbReference type="InterPro" id="IPR046341">
    <property type="entry name" value="SET_dom_sf"/>
</dbReference>
<evidence type="ECO:0000313" key="3">
    <source>
        <dbReference type="Proteomes" id="UP001209878"/>
    </source>
</evidence>